<keyword evidence="1" id="KW-0472">Membrane</keyword>
<dbReference type="SUPFAM" id="SSF160935">
    <property type="entry name" value="VPA0735-like"/>
    <property type="match status" value="1"/>
</dbReference>
<accession>A0A6S6QQN1</accession>
<dbReference type="InterPro" id="IPR010621">
    <property type="entry name" value="DUF1214"/>
</dbReference>
<sequence>MRLIINLIVICMIAAGVGLGLTFLAVRHPLALDVIQDGAWEAIANEGGPDVDAYALAALAHRGEAPLSIADGLTFRASEDEDGNPLSGACSYVISGALPPVRVWSLSAFDRDGRPFPNPAGRYGYSNADAMRDSDGAIRIALSAEAQPGDWIPVASDAPKIMLELRLYDTTAAAISGGRSAPELPAIKRTGCRS</sequence>
<organism evidence="3 4">
    <name type="scientific">Terrihabitans soli</name>
    <dbReference type="NCBI Taxonomy" id="708113"/>
    <lineage>
        <taxon>Bacteria</taxon>
        <taxon>Pseudomonadati</taxon>
        <taxon>Pseudomonadota</taxon>
        <taxon>Alphaproteobacteria</taxon>
        <taxon>Hyphomicrobiales</taxon>
        <taxon>Terrihabitans</taxon>
    </lineage>
</organism>
<dbReference type="PIRSF" id="PIRSF009471">
    <property type="entry name" value="UCP009471"/>
    <property type="match status" value="1"/>
</dbReference>
<evidence type="ECO:0000259" key="2">
    <source>
        <dbReference type="Pfam" id="PF06742"/>
    </source>
</evidence>
<name>A0A6S6QQN1_9HYPH</name>
<dbReference type="InterPro" id="IPR037049">
    <property type="entry name" value="DUF1214_C_sf"/>
</dbReference>
<dbReference type="KEGG" id="tso:IZ6_10120"/>
<feature type="transmembrane region" description="Helical" evidence="1">
    <location>
        <begin position="7"/>
        <end position="26"/>
    </location>
</feature>
<feature type="domain" description="DUF1214" evidence="2">
    <location>
        <begin position="72"/>
        <end position="171"/>
    </location>
</feature>
<reference evidence="3 4" key="1">
    <citation type="submission" date="2020-08" db="EMBL/GenBank/DDBJ databases">
        <title>Genome sequence of Rhizobiales bacterium strain IZ6.</title>
        <authorList>
            <person name="Nakai R."/>
            <person name="Naganuma T."/>
        </authorList>
    </citation>
    <scope>NUCLEOTIDE SEQUENCE [LARGE SCALE GENOMIC DNA]</scope>
    <source>
        <strain evidence="3 4">IZ6</strain>
    </source>
</reference>
<dbReference type="PANTHER" id="PTHR36509">
    <property type="entry name" value="BLL3101 PROTEIN"/>
    <property type="match status" value="1"/>
</dbReference>
<evidence type="ECO:0000313" key="3">
    <source>
        <dbReference type="EMBL" id="BCJ90277.1"/>
    </source>
</evidence>
<dbReference type="PANTHER" id="PTHR36509:SF2">
    <property type="entry name" value="BLL3101 PROTEIN"/>
    <property type="match status" value="1"/>
</dbReference>
<gene>
    <name evidence="3" type="ORF">IZ6_10120</name>
</gene>
<dbReference type="EMBL" id="AP023361">
    <property type="protein sequence ID" value="BCJ90277.1"/>
    <property type="molecule type" value="Genomic_DNA"/>
</dbReference>
<protein>
    <recommendedName>
        <fullName evidence="2">DUF1214 domain-containing protein</fullName>
    </recommendedName>
</protein>
<evidence type="ECO:0000313" key="4">
    <source>
        <dbReference type="Proteomes" id="UP000515317"/>
    </source>
</evidence>
<dbReference type="InterPro" id="IPR012038">
    <property type="entry name" value="UCP009471"/>
</dbReference>
<dbReference type="AlphaFoldDB" id="A0A6S6QQN1"/>
<proteinExistence type="predicted"/>
<dbReference type="RefSeq" id="WP_222876913.1">
    <property type="nucleotide sequence ID" value="NZ_AP023361.1"/>
</dbReference>
<keyword evidence="4" id="KW-1185">Reference proteome</keyword>
<keyword evidence="1" id="KW-1133">Transmembrane helix</keyword>
<evidence type="ECO:0000256" key="1">
    <source>
        <dbReference type="SAM" id="Phobius"/>
    </source>
</evidence>
<dbReference type="Proteomes" id="UP000515317">
    <property type="component" value="Chromosome"/>
</dbReference>
<dbReference type="Gene3D" id="2.60.120.600">
    <property type="entry name" value="Domain of unknown function DUF1214, C-terminal domain"/>
    <property type="match status" value="1"/>
</dbReference>
<dbReference type="Pfam" id="PF06742">
    <property type="entry name" value="DUF1214"/>
    <property type="match status" value="1"/>
</dbReference>
<keyword evidence="1" id="KW-0812">Transmembrane</keyword>